<evidence type="ECO:0000313" key="1">
    <source>
        <dbReference type="EMBL" id="KAJ4425486.1"/>
    </source>
</evidence>
<organism evidence="1 2">
    <name type="scientific">Periplaneta americana</name>
    <name type="common">American cockroach</name>
    <name type="synonym">Blatta americana</name>
    <dbReference type="NCBI Taxonomy" id="6978"/>
    <lineage>
        <taxon>Eukaryota</taxon>
        <taxon>Metazoa</taxon>
        <taxon>Ecdysozoa</taxon>
        <taxon>Arthropoda</taxon>
        <taxon>Hexapoda</taxon>
        <taxon>Insecta</taxon>
        <taxon>Pterygota</taxon>
        <taxon>Neoptera</taxon>
        <taxon>Polyneoptera</taxon>
        <taxon>Dictyoptera</taxon>
        <taxon>Blattodea</taxon>
        <taxon>Blattoidea</taxon>
        <taxon>Blattidae</taxon>
        <taxon>Blattinae</taxon>
        <taxon>Periplaneta</taxon>
    </lineage>
</organism>
<sequence length="138" mass="14469">MADLCEGGSEPPGFVKAISRLIGLFTLRLLSPAAWPPLLYTHTDAPGPGPSVPAYPLPPAQHHAATAAAPLRRGHNMLLSALQSSGLHQARWAAPQLSAAAHKLQGAHCMQSYVEQCGQMVLPSHPAAPRQPAAPCTH</sequence>
<evidence type="ECO:0000313" key="2">
    <source>
        <dbReference type="Proteomes" id="UP001148838"/>
    </source>
</evidence>
<proteinExistence type="predicted"/>
<keyword evidence="2" id="KW-1185">Reference proteome</keyword>
<gene>
    <name evidence="1" type="ORF">ANN_28102</name>
</gene>
<dbReference type="EMBL" id="JAJSOF020000043">
    <property type="protein sequence ID" value="KAJ4425486.1"/>
    <property type="molecule type" value="Genomic_DNA"/>
</dbReference>
<accession>A0ABQ8RUV7</accession>
<protein>
    <submittedName>
        <fullName evidence="1">Uncharacterized protein</fullName>
    </submittedName>
</protein>
<feature type="non-terminal residue" evidence="1">
    <location>
        <position position="138"/>
    </location>
</feature>
<name>A0ABQ8RUV7_PERAM</name>
<dbReference type="Proteomes" id="UP001148838">
    <property type="component" value="Unassembled WGS sequence"/>
</dbReference>
<reference evidence="1 2" key="1">
    <citation type="journal article" date="2022" name="Allergy">
        <title>Genome assembly and annotation of Periplaneta americana reveal a comprehensive cockroach allergen profile.</title>
        <authorList>
            <person name="Wang L."/>
            <person name="Xiong Q."/>
            <person name="Saelim N."/>
            <person name="Wang L."/>
            <person name="Nong W."/>
            <person name="Wan A.T."/>
            <person name="Shi M."/>
            <person name="Liu X."/>
            <person name="Cao Q."/>
            <person name="Hui J.H.L."/>
            <person name="Sookrung N."/>
            <person name="Leung T.F."/>
            <person name="Tungtrongchitr A."/>
            <person name="Tsui S.K.W."/>
        </authorList>
    </citation>
    <scope>NUCLEOTIDE SEQUENCE [LARGE SCALE GENOMIC DNA]</scope>
    <source>
        <strain evidence="1">PWHHKU_190912</strain>
    </source>
</reference>
<comment type="caution">
    <text evidence="1">The sequence shown here is derived from an EMBL/GenBank/DDBJ whole genome shotgun (WGS) entry which is preliminary data.</text>
</comment>